<name>A0A8J3DUN3_9RHOB</name>
<organism evidence="1 2">
    <name type="scientific">Agaricicola taiwanensis</name>
    <dbReference type="NCBI Taxonomy" id="591372"/>
    <lineage>
        <taxon>Bacteria</taxon>
        <taxon>Pseudomonadati</taxon>
        <taxon>Pseudomonadota</taxon>
        <taxon>Alphaproteobacteria</taxon>
        <taxon>Rhodobacterales</taxon>
        <taxon>Paracoccaceae</taxon>
        <taxon>Agaricicola</taxon>
    </lineage>
</organism>
<keyword evidence="2" id="KW-1185">Reference proteome</keyword>
<dbReference type="AlphaFoldDB" id="A0A8J3DUN3"/>
<evidence type="ECO:0000313" key="1">
    <source>
        <dbReference type="EMBL" id="GGE43719.1"/>
    </source>
</evidence>
<protein>
    <recommendedName>
        <fullName evidence="3">DUF2155 domain-containing protein</fullName>
    </recommendedName>
</protein>
<evidence type="ECO:0000313" key="2">
    <source>
        <dbReference type="Proteomes" id="UP000602745"/>
    </source>
</evidence>
<reference evidence="1" key="1">
    <citation type="journal article" date="2014" name="Int. J. Syst. Evol. Microbiol.">
        <title>Complete genome sequence of Corynebacterium casei LMG S-19264T (=DSM 44701T), isolated from a smear-ripened cheese.</title>
        <authorList>
            <consortium name="US DOE Joint Genome Institute (JGI-PGF)"/>
            <person name="Walter F."/>
            <person name="Albersmeier A."/>
            <person name="Kalinowski J."/>
            <person name="Ruckert C."/>
        </authorList>
    </citation>
    <scope>NUCLEOTIDE SEQUENCE</scope>
    <source>
        <strain evidence="1">CCM 7684</strain>
    </source>
</reference>
<proteinExistence type="predicted"/>
<dbReference type="Pfam" id="PF09923">
    <property type="entry name" value="DUF2155"/>
    <property type="match status" value="1"/>
</dbReference>
<comment type="caution">
    <text evidence="1">The sequence shown here is derived from an EMBL/GenBank/DDBJ whole genome shotgun (WGS) entry which is preliminary data.</text>
</comment>
<sequence length="121" mass="13030">MAASAQERIQNPIAIFAGLDKITGRIVQFDVAVNETVQFGALQVTPKTCLTNPPTETPETVAFVEVDEITLQKETKRIFSGWMFASSPGLNAVEHPINDVWLIECKGGATPAPPDIPPVGQ</sequence>
<dbReference type="EMBL" id="BMCP01000002">
    <property type="protein sequence ID" value="GGE43719.1"/>
    <property type="molecule type" value="Genomic_DNA"/>
</dbReference>
<dbReference type="Proteomes" id="UP000602745">
    <property type="component" value="Unassembled WGS sequence"/>
</dbReference>
<evidence type="ECO:0008006" key="3">
    <source>
        <dbReference type="Google" id="ProtNLM"/>
    </source>
</evidence>
<accession>A0A8J3DUN3</accession>
<gene>
    <name evidence="1" type="ORF">GCM10007276_21060</name>
</gene>
<dbReference type="InterPro" id="IPR019225">
    <property type="entry name" value="DUF2155"/>
</dbReference>
<reference evidence="1" key="2">
    <citation type="submission" date="2020-09" db="EMBL/GenBank/DDBJ databases">
        <authorList>
            <person name="Sun Q."/>
            <person name="Sedlacek I."/>
        </authorList>
    </citation>
    <scope>NUCLEOTIDE SEQUENCE</scope>
    <source>
        <strain evidence="1">CCM 7684</strain>
    </source>
</reference>